<name>A0A9W7KXL4_9STRA</name>
<dbReference type="Proteomes" id="UP001165122">
    <property type="component" value="Unassembled WGS sequence"/>
</dbReference>
<reference evidence="2" key="1">
    <citation type="journal article" date="2023" name="Commun. Biol.">
        <title>Genome analysis of Parmales, the sister group of diatoms, reveals the evolutionary specialization of diatoms from phago-mixotrophs to photoautotrophs.</title>
        <authorList>
            <person name="Ban H."/>
            <person name="Sato S."/>
            <person name="Yoshikawa S."/>
            <person name="Yamada K."/>
            <person name="Nakamura Y."/>
            <person name="Ichinomiya M."/>
            <person name="Sato N."/>
            <person name="Blanc-Mathieu R."/>
            <person name="Endo H."/>
            <person name="Kuwata A."/>
            <person name="Ogata H."/>
        </authorList>
    </citation>
    <scope>NUCLEOTIDE SEQUENCE [LARGE SCALE GENOMIC DNA]</scope>
    <source>
        <strain evidence="2">NIES 3700</strain>
    </source>
</reference>
<dbReference type="EMBL" id="BRXW01000222">
    <property type="protein sequence ID" value="GMI14945.1"/>
    <property type="molecule type" value="Genomic_DNA"/>
</dbReference>
<evidence type="ECO:0000313" key="1">
    <source>
        <dbReference type="EMBL" id="GMI14945.1"/>
    </source>
</evidence>
<organism evidence="1 2">
    <name type="scientific">Triparma laevis f. longispina</name>
    <dbReference type="NCBI Taxonomy" id="1714387"/>
    <lineage>
        <taxon>Eukaryota</taxon>
        <taxon>Sar</taxon>
        <taxon>Stramenopiles</taxon>
        <taxon>Ochrophyta</taxon>
        <taxon>Bolidophyceae</taxon>
        <taxon>Parmales</taxon>
        <taxon>Triparmaceae</taxon>
        <taxon>Triparma</taxon>
    </lineage>
</organism>
<dbReference type="AlphaFoldDB" id="A0A9W7KXL4"/>
<gene>
    <name evidence="1" type="ORF">TrLO_g10409</name>
</gene>
<sequence length="141" mass="15942">MADMADAAGMADAADIADMADKRILDANETIEDLIQFKSEHLRERNETQGLRDETNERCVEIEGYKKDLTKISNYAAFWAKKNEEKVPTLEYYKAKVEELRQICDYGLRTVVDEKATAALIRAKEIIAEVRCICKPSCCSG</sequence>
<evidence type="ECO:0000313" key="2">
    <source>
        <dbReference type="Proteomes" id="UP001165122"/>
    </source>
</evidence>
<keyword evidence="2" id="KW-1185">Reference proteome</keyword>
<protein>
    <submittedName>
        <fullName evidence="1">Uncharacterized protein</fullName>
    </submittedName>
</protein>
<proteinExistence type="predicted"/>
<accession>A0A9W7KXL4</accession>
<comment type="caution">
    <text evidence="1">The sequence shown here is derived from an EMBL/GenBank/DDBJ whole genome shotgun (WGS) entry which is preliminary data.</text>
</comment>